<dbReference type="OrthoDB" id="1630758at2759"/>
<reference evidence="2 3" key="1">
    <citation type="submission" date="2019-04" db="EMBL/GenBank/DDBJ databases">
        <title>Annotation for the trematode Fasciola gigantica.</title>
        <authorList>
            <person name="Choi Y.-J."/>
        </authorList>
    </citation>
    <scope>NUCLEOTIDE SEQUENCE [LARGE SCALE GENOMIC DNA]</scope>
    <source>
        <strain evidence="2">Uganda_cow_1</strain>
    </source>
</reference>
<dbReference type="AlphaFoldDB" id="A0A504YLF2"/>
<dbReference type="EMBL" id="SUNJ01011532">
    <property type="protein sequence ID" value="TPP58807.1"/>
    <property type="molecule type" value="Genomic_DNA"/>
</dbReference>
<accession>A0A504YLF2</accession>
<protein>
    <submittedName>
        <fullName evidence="2">Uncharacterized protein</fullName>
    </submittedName>
</protein>
<proteinExistence type="predicted"/>
<name>A0A504YLF2_FASGI</name>
<gene>
    <name evidence="2" type="ORF">FGIG_12536</name>
</gene>
<keyword evidence="3" id="KW-1185">Reference proteome</keyword>
<feature type="region of interest" description="Disordered" evidence="1">
    <location>
        <begin position="1"/>
        <end position="53"/>
    </location>
</feature>
<evidence type="ECO:0000313" key="3">
    <source>
        <dbReference type="Proteomes" id="UP000316759"/>
    </source>
</evidence>
<feature type="compositionally biased region" description="Polar residues" evidence="1">
    <location>
        <begin position="21"/>
        <end position="44"/>
    </location>
</feature>
<comment type="caution">
    <text evidence="2">The sequence shown here is derived from an EMBL/GenBank/DDBJ whole genome shotgun (WGS) entry which is preliminary data.</text>
</comment>
<evidence type="ECO:0000313" key="2">
    <source>
        <dbReference type="EMBL" id="TPP58807.1"/>
    </source>
</evidence>
<feature type="region of interest" description="Disordered" evidence="1">
    <location>
        <begin position="65"/>
        <end position="90"/>
    </location>
</feature>
<organism evidence="2 3">
    <name type="scientific">Fasciola gigantica</name>
    <name type="common">Giant liver fluke</name>
    <dbReference type="NCBI Taxonomy" id="46835"/>
    <lineage>
        <taxon>Eukaryota</taxon>
        <taxon>Metazoa</taxon>
        <taxon>Spiralia</taxon>
        <taxon>Lophotrochozoa</taxon>
        <taxon>Platyhelminthes</taxon>
        <taxon>Trematoda</taxon>
        <taxon>Digenea</taxon>
        <taxon>Plagiorchiida</taxon>
        <taxon>Echinostomata</taxon>
        <taxon>Echinostomatoidea</taxon>
        <taxon>Fasciolidae</taxon>
        <taxon>Fasciola</taxon>
    </lineage>
</organism>
<evidence type="ECO:0000256" key="1">
    <source>
        <dbReference type="SAM" id="MobiDB-lite"/>
    </source>
</evidence>
<sequence length="129" mass="13773">MPPALRDHTTALLNKWRQEAETSTMNATKSTQPVTSSLHSSGDSTIGVDSPTGLEPIASAVVLSASEAAQSDDVEALPPTPPPNLLFRLYQNSDNGSRELLCNFLQTSSLDSAPLPKKRRGARRGTSSR</sequence>
<dbReference type="Proteomes" id="UP000316759">
    <property type="component" value="Unassembled WGS sequence"/>
</dbReference>